<dbReference type="OrthoDB" id="9811121at2"/>
<evidence type="ECO:0000313" key="3">
    <source>
        <dbReference type="Proteomes" id="UP000199144"/>
    </source>
</evidence>
<evidence type="ECO:0000313" key="2">
    <source>
        <dbReference type="EMBL" id="SFM05522.1"/>
    </source>
</evidence>
<evidence type="ECO:0000259" key="1">
    <source>
        <dbReference type="PROSITE" id="PS50263"/>
    </source>
</evidence>
<feature type="domain" description="CN hydrolase" evidence="1">
    <location>
        <begin position="1"/>
        <end position="258"/>
    </location>
</feature>
<dbReference type="EMBL" id="FOTQ01000003">
    <property type="protein sequence ID" value="SFM05522.1"/>
    <property type="molecule type" value="Genomic_DNA"/>
</dbReference>
<dbReference type="STRING" id="254406.SAMN04488042_103201"/>
<dbReference type="PANTHER" id="PTHR23088:SF50">
    <property type="entry name" value="HYDROLASE YHCX"/>
    <property type="match status" value="1"/>
</dbReference>
<keyword evidence="3" id="KW-1185">Reference proteome</keyword>
<proteinExistence type="predicted"/>
<dbReference type="PROSITE" id="PS50263">
    <property type="entry name" value="CN_HYDROLASE"/>
    <property type="match status" value="1"/>
</dbReference>
<dbReference type="InterPro" id="IPR003010">
    <property type="entry name" value="C-N_Hydrolase"/>
</dbReference>
<dbReference type="InterPro" id="IPR036526">
    <property type="entry name" value="C-N_Hydrolase_sf"/>
</dbReference>
<protein>
    <submittedName>
        <fullName evidence="2">Predicted amidohydrolase</fullName>
    </submittedName>
</protein>
<keyword evidence="2" id="KW-0378">Hydrolase</keyword>
<dbReference type="RefSeq" id="WP_093093715.1">
    <property type="nucleotide sequence ID" value="NZ_FOTQ01000003.1"/>
</dbReference>
<organism evidence="2 3">
    <name type="scientific">Shimia aestuarii</name>
    <dbReference type="NCBI Taxonomy" id="254406"/>
    <lineage>
        <taxon>Bacteria</taxon>
        <taxon>Pseudomonadati</taxon>
        <taxon>Pseudomonadota</taxon>
        <taxon>Alphaproteobacteria</taxon>
        <taxon>Rhodobacterales</taxon>
        <taxon>Roseobacteraceae</taxon>
    </lineage>
</organism>
<dbReference type="Proteomes" id="UP000199144">
    <property type="component" value="Unassembled WGS sequence"/>
</dbReference>
<dbReference type="SUPFAM" id="SSF56317">
    <property type="entry name" value="Carbon-nitrogen hydrolase"/>
    <property type="match status" value="1"/>
</dbReference>
<dbReference type="Pfam" id="PF00795">
    <property type="entry name" value="CN_hydrolase"/>
    <property type="match status" value="1"/>
</dbReference>
<sequence length="292" mass="31767">MRLATAGYPLDFFDSWAAYEDKLHRWVSDAATNGADLLVFPEYGAMELATLAGADAARDLEQSLHAVSERMPEANALHARLAQEFGVHILGASAPVFDGGPRPVNRAHIFAPFGAIGFQDKQIMTRFETDPWNVVPGGELKVFDTTIGKIGVLICYDSEFPLLGKALEACDVILTPSCTEQLSGYWRVRVGSMARALENQCVVAMASLVGTAEWSEAVDMNTGMGGIFGPPDTGFPDTGVIAEGTLNQPGWTYGDVDLQTIDAVRETGRVRNRWDWANQLGRDSQVTNQILR</sequence>
<dbReference type="CDD" id="cd07574">
    <property type="entry name" value="nitrilase_Rim1_like"/>
    <property type="match status" value="1"/>
</dbReference>
<dbReference type="AlphaFoldDB" id="A0A1I4MQB5"/>
<dbReference type="PANTHER" id="PTHR23088">
    <property type="entry name" value="NITRILASE-RELATED"/>
    <property type="match status" value="1"/>
</dbReference>
<reference evidence="2 3" key="1">
    <citation type="submission" date="2016-10" db="EMBL/GenBank/DDBJ databases">
        <authorList>
            <person name="de Groot N.N."/>
        </authorList>
    </citation>
    <scope>NUCLEOTIDE SEQUENCE [LARGE SCALE GENOMIC DNA]</scope>
    <source>
        <strain evidence="2 3">DSM 15283</strain>
    </source>
</reference>
<dbReference type="GO" id="GO:0016787">
    <property type="term" value="F:hydrolase activity"/>
    <property type="evidence" value="ECO:0007669"/>
    <property type="project" value="UniProtKB-KW"/>
</dbReference>
<dbReference type="Gene3D" id="3.60.110.10">
    <property type="entry name" value="Carbon-nitrogen hydrolase"/>
    <property type="match status" value="1"/>
</dbReference>
<name>A0A1I4MQB5_9RHOB</name>
<accession>A0A1I4MQB5</accession>
<gene>
    <name evidence="2" type="ORF">SAMN04488042_103201</name>
</gene>